<dbReference type="Gene3D" id="1.10.10.60">
    <property type="entry name" value="Homeodomain-like"/>
    <property type="match status" value="1"/>
</dbReference>
<dbReference type="GO" id="GO:0003677">
    <property type="term" value="F:DNA binding"/>
    <property type="evidence" value="ECO:0007669"/>
    <property type="project" value="InterPro"/>
</dbReference>
<feature type="domain" description="DDE-1" evidence="2">
    <location>
        <begin position="212"/>
        <end position="379"/>
    </location>
</feature>
<evidence type="ECO:0008006" key="6">
    <source>
        <dbReference type="Google" id="ProtNLM"/>
    </source>
</evidence>
<proteinExistence type="predicted"/>
<dbReference type="PANTHER" id="PTHR19303:SF74">
    <property type="entry name" value="POGO TRANSPOSABLE ELEMENT WITH KRAB DOMAIN"/>
    <property type="match status" value="1"/>
</dbReference>
<feature type="compositionally biased region" description="Pro residues" evidence="1">
    <location>
        <begin position="405"/>
        <end position="415"/>
    </location>
</feature>
<sequence>MPKKYIHKGRGKEMGYSLTQMEEAVKAVKEGRFSIRGASKEFSVPKSTLQDKISGRTEVGVPLGRRPALPVEMENKIVQTVKTAARQGMGITRRQLLQRTGVLCKRTKLNAFKNGAPTKDWWQSLKKRHPELAVRKAEALGSSRASMMNPVIVEGHFDALEKELSSMNLTDKPELIWNCDETGKCFEHSPGKVIAEKGSRNVVGKVTNNRSHITIMACVNAAGRKMSPMLIAAGKTTVSLHGFNAEMAPAGTKWAFQENGWITDEIVEKWFTSVFLQECGPERPQILILDRHKTHECLAFLELAIENGIILYGLPSHTTHMLQPLDRTVFGPFGSYYDQFCSEFLSSDPLHLINKWTFPSIFTKAWEAALSSDNITSGFKACGIYPFNRNAIPKDAMLPSQPTETSPPPSSDVVL</sequence>
<evidence type="ECO:0000259" key="3">
    <source>
        <dbReference type="Pfam" id="PF05225"/>
    </source>
</evidence>
<dbReference type="Pfam" id="PF05225">
    <property type="entry name" value="HTH_psq"/>
    <property type="match status" value="1"/>
</dbReference>
<dbReference type="InterPro" id="IPR050863">
    <property type="entry name" value="CenT-Element_Derived"/>
</dbReference>
<dbReference type="InterPro" id="IPR009057">
    <property type="entry name" value="Homeodomain-like_sf"/>
</dbReference>
<gene>
    <name evidence="4" type="ORF">FSP39_002119</name>
</gene>
<protein>
    <recommendedName>
        <fullName evidence="6">HTH psq-type domain-containing protein</fullName>
    </recommendedName>
</protein>
<feature type="domain" description="HTH psq-type" evidence="3">
    <location>
        <begin position="19"/>
        <end position="58"/>
    </location>
</feature>
<dbReference type="AlphaFoldDB" id="A0AA88YMU4"/>
<comment type="caution">
    <text evidence="4">The sequence shown here is derived from an EMBL/GenBank/DDBJ whole genome shotgun (WGS) entry which is preliminary data.</text>
</comment>
<feature type="region of interest" description="Disordered" evidence="1">
    <location>
        <begin position="396"/>
        <end position="415"/>
    </location>
</feature>
<reference evidence="4" key="1">
    <citation type="submission" date="2019-08" db="EMBL/GenBank/DDBJ databases">
        <title>The improved chromosome-level genome for the pearl oyster Pinctada fucata martensii using PacBio sequencing and Hi-C.</title>
        <authorList>
            <person name="Zheng Z."/>
        </authorList>
    </citation>
    <scope>NUCLEOTIDE SEQUENCE</scope>
    <source>
        <strain evidence="4">ZZ-2019</strain>
        <tissue evidence="4">Adductor muscle</tissue>
    </source>
</reference>
<evidence type="ECO:0000313" key="4">
    <source>
        <dbReference type="EMBL" id="KAK3108154.1"/>
    </source>
</evidence>
<dbReference type="Pfam" id="PF03184">
    <property type="entry name" value="DDE_1"/>
    <property type="match status" value="1"/>
</dbReference>
<evidence type="ECO:0000313" key="5">
    <source>
        <dbReference type="Proteomes" id="UP001186944"/>
    </source>
</evidence>
<dbReference type="Proteomes" id="UP001186944">
    <property type="component" value="Unassembled WGS sequence"/>
</dbReference>
<evidence type="ECO:0000256" key="1">
    <source>
        <dbReference type="SAM" id="MobiDB-lite"/>
    </source>
</evidence>
<dbReference type="PANTHER" id="PTHR19303">
    <property type="entry name" value="TRANSPOSON"/>
    <property type="match status" value="1"/>
</dbReference>
<dbReference type="InterPro" id="IPR004875">
    <property type="entry name" value="DDE_SF_endonuclease_dom"/>
</dbReference>
<dbReference type="GO" id="GO:0005634">
    <property type="term" value="C:nucleus"/>
    <property type="evidence" value="ECO:0007669"/>
    <property type="project" value="TreeGrafter"/>
</dbReference>
<evidence type="ECO:0000259" key="2">
    <source>
        <dbReference type="Pfam" id="PF03184"/>
    </source>
</evidence>
<accession>A0AA88YMU4</accession>
<dbReference type="InterPro" id="IPR007889">
    <property type="entry name" value="HTH_Psq"/>
</dbReference>
<dbReference type="SUPFAM" id="SSF46689">
    <property type="entry name" value="Homeodomain-like"/>
    <property type="match status" value="1"/>
</dbReference>
<dbReference type="EMBL" id="VSWD01000001">
    <property type="protein sequence ID" value="KAK3108154.1"/>
    <property type="molecule type" value="Genomic_DNA"/>
</dbReference>
<organism evidence="4 5">
    <name type="scientific">Pinctada imbricata</name>
    <name type="common">Atlantic pearl-oyster</name>
    <name type="synonym">Pinctada martensii</name>
    <dbReference type="NCBI Taxonomy" id="66713"/>
    <lineage>
        <taxon>Eukaryota</taxon>
        <taxon>Metazoa</taxon>
        <taxon>Spiralia</taxon>
        <taxon>Lophotrochozoa</taxon>
        <taxon>Mollusca</taxon>
        <taxon>Bivalvia</taxon>
        <taxon>Autobranchia</taxon>
        <taxon>Pteriomorphia</taxon>
        <taxon>Pterioida</taxon>
        <taxon>Pterioidea</taxon>
        <taxon>Pteriidae</taxon>
        <taxon>Pinctada</taxon>
    </lineage>
</organism>
<keyword evidence="5" id="KW-1185">Reference proteome</keyword>
<name>A0AA88YMU4_PINIB</name>